<protein>
    <submittedName>
        <fullName evidence="2">Uncharacterized protein</fullName>
    </submittedName>
</protein>
<evidence type="ECO:0000313" key="3">
    <source>
        <dbReference type="Proteomes" id="UP001470230"/>
    </source>
</evidence>
<name>A0ABR2JXZ6_9EUKA</name>
<reference evidence="2 3" key="1">
    <citation type="submission" date="2024-04" db="EMBL/GenBank/DDBJ databases">
        <title>Tritrichomonas musculus Genome.</title>
        <authorList>
            <person name="Alves-Ferreira E."/>
            <person name="Grigg M."/>
            <person name="Lorenzi H."/>
            <person name="Galac M."/>
        </authorList>
    </citation>
    <scope>NUCLEOTIDE SEQUENCE [LARGE SCALE GENOMIC DNA]</scope>
    <source>
        <strain evidence="2 3">EAF2021</strain>
    </source>
</reference>
<dbReference type="SUPFAM" id="SSF48403">
    <property type="entry name" value="Ankyrin repeat"/>
    <property type="match status" value="1"/>
</dbReference>
<dbReference type="EMBL" id="JAPFFF010000008">
    <property type="protein sequence ID" value="KAK8883729.1"/>
    <property type="molecule type" value="Genomic_DNA"/>
</dbReference>
<accession>A0ABR2JXZ6</accession>
<keyword evidence="3" id="KW-1185">Reference proteome</keyword>
<sequence length="135" mass="15711">MKVVLLSFNACLANHISWIVDIYLIISLSNLNHSDKYNNSGLTYAANNKRNDFCDALFCNGIDIEKCNRDDNGIKKYNDLIKRYKEAESKAQSNFDSARFKFEIAQDEAEKAEKQRKEINDYIQEINSERFNLKI</sequence>
<organism evidence="2 3">
    <name type="scientific">Tritrichomonas musculus</name>
    <dbReference type="NCBI Taxonomy" id="1915356"/>
    <lineage>
        <taxon>Eukaryota</taxon>
        <taxon>Metamonada</taxon>
        <taxon>Parabasalia</taxon>
        <taxon>Tritrichomonadida</taxon>
        <taxon>Tritrichomonadidae</taxon>
        <taxon>Tritrichomonas</taxon>
    </lineage>
</organism>
<comment type="caution">
    <text evidence="2">The sequence shown here is derived from an EMBL/GenBank/DDBJ whole genome shotgun (WGS) entry which is preliminary data.</text>
</comment>
<feature type="coiled-coil region" evidence="1">
    <location>
        <begin position="74"/>
        <end position="129"/>
    </location>
</feature>
<dbReference type="InterPro" id="IPR036770">
    <property type="entry name" value="Ankyrin_rpt-contain_sf"/>
</dbReference>
<gene>
    <name evidence="2" type="ORF">M9Y10_042827</name>
</gene>
<evidence type="ECO:0000313" key="2">
    <source>
        <dbReference type="EMBL" id="KAK8883729.1"/>
    </source>
</evidence>
<evidence type="ECO:0000256" key="1">
    <source>
        <dbReference type="SAM" id="Coils"/>
    </source>
</evidence>
<proteinExistence type="predicted"/>
<keyword evidence="1" id="KW-0175">Coiled coil</keyword>
<dbReference type="Proteomes" id="UP001470230">
    <property type="component" value="Unassembled WGS sequence"/>
</dbReference>